<organism evidence="1 2">
    <name type="scientific">Desmophyllum pertusum</name>
    <dbReference type="NCBI Taxonomy" id="174260"/>
    <lineage>
        <taxon>Eukaryota</taxon>
        <taxon>Metazoa</taxon>
        <taxon>Cnidaria</taxon>
        <taxon>Anthozoa</taxon>
        <taxon>Hexacorallia</taxon>
        <taxon>Scleractinia</taxon>
        <taxon>Caryophylliina</taxon>
        <taxon>Caryophylliidae</taxon>
        <taxon>Desmophyllum</taxon>
    </lineage>
</organism>
<protein>
    <submittedName>
        <fullName evidence="1">Uncharacterized protein</fullName>
    </submittedName>
</protein>
<evidence type="ECO:0000313" key="2">
    <source>
        <dbReference type="Proteomes" id="UP001163046"/>
    </source>
</evidence>
<dbReference type="AlphaFoldDB" id="A0A9X0CL34"/>
<accession>A0A9X0CL34</accession>
<name>A0A9X0CL34_9CNID</name>
<dbReference type="PANTHER" id="PTHR33206:SF1">
    <property type="entry name" value="DNA-DIRECTED DNA POLYMERASE"/>
    <property type="match status" value="1"/>
</dbReference>
<dbReference type="OrthoDB" id="2160826at2759"/>
<proteinExistence type="predicted"/>
<comment type="caution">
    <text evidence="1">The sequence shown here is derived from an EMBL/GenBank/DDBJ whole genome shotgun (WGS) entry which is preliminary data.</text>
</comment>
<dbReference type="PANTHER" id="PTHR33206">
    <property type="entry name" value="PROTEIN CBG10425"/>
    <property type="match status" value="1"/>
</dbReference>
<dbReference type="EMBL" id="MU827308">
    <property type="protein sequence ID" value="KAJ7361945.1"/>
    <property type="molecule type" value="Genomic_DNA"/>
</dbReference>
<gene>
    <name evidence="1" type="ORF">OS493_014592</name>
</gene>
<dbReference type="Proteomes" id="UP001163046">
    <property type="component" value="Unassembled WGS sequence"/>
</dbReference>
<reference evidence="1" key="1">
    <citation type="submission" date="2023-01" db="EMBL/GenBank/DDBJ databases">
        <title>Genome assembly of the deep-sea coral Lophelia pertusa.</title>
        <authorList>
            <person name="Herrera S."/>
            <person name="Cordes E."/>
        </authorList>
    </citation>
    <scope>NUCLEOTIDE SEQUENCE</scope>
    <source>
        <strain evidence="1">USNM1676648</strain>
        <tissue evidence="1">Polyp</tissue>
    </source>
</reference>
<sequence>MEDIAPKSPAQLFQAMCSSQAIQQTLSSDEESEGTVDETMLEALAECYHAARCWETRCHILSIMADKVHVSQSPVVPDHKDPAYQALCDHDHNEACDRSSSFKILLQILSKSSMHSFIVCYVDNVLCWSGQKAISRADLPQVHEALQNIDVLKWVRQRRPNSKWVVDTVTNITFFITKIRGHTTGRGTDLLDYLAENHGLVALDRNHNNGKIYSDNLCFFRALTLHNGCHLKNPERDTKHYYEKYRATRPDKKKFCGRTLYLNLYQHHFSYINDLKKYSKSYCCSRCGKFWKHVGMLHRHERTCEAKVQFKFPGSAYKTLPTIFQLLEDDGFTIPEHLKYFPYRDTFDFECMFSSTTGLNDTEKLTWDAKHIPLSVSVCSNVPEYDQPKCFVSDGDSKQLVKEMVDYLVKISQESFMKKEFLFLFGAIYEKL</sequence>
<keyword evidence="2" id="KW-1185">Reference proteome</keyword>
<evidence type="ECO:0000313" key="1">
    <source>
        <dbReference type="EMBL" id="KAJ7361945.1"/>
    </source>
</evidence>